<dbReference type="PROSITE" id="PS01315">
    <property type="entry name" value="CDS"/>
    <property type="match status" value="1"/>
</dbReference>
<feature type="compositionally biased region" description="Polar residues" evidence="18">
    <location>
        <begin position="1"/>
        <end position="12"/>
    </location>
</feature>
<dbReference type="UniPathway" id="UPA00557">
    <property type="reaction ID" value="UER00614"/>
</dbReference>
<comment type="similarity">
    <text evidence="5 16 17">Belongs to the CDS family.</text>
</comment>
<comment type="pathway">
    <text evidence="3 16 17">Phospholipid metabolism; CDP-diacylglycerol biosynthesis; CDP-diacylglycerol from sn-glycerol 3-phosphate: step 3/3.</text>
</comment>
<keyword evidence="10 16" id="KW-0548">Nucleotidyltransferase</keyword>
<keyword evidence="8 16" id="KW-0808">Transferase</keyword>
<keyword evidence="12 16" id="KW-0443">Lipid metabolism</keyword>
<comment type="catalytic activity">
    <reaction evidence="1 16 17">
        <text>a 1,2-diacyl-sn-glycero-3-phosphate + CTP + H(+) = a CDP-1,2-diacyl-sn-glycerol + diphosphate</text>
        <dbReference type="Rhea" id="RHEA:16229"/>
        <dbReference type="ChEBI" id="CHEBI:15378"/>
        <dbReference type="ChEBI" id="CHEBI:33019"/>
        <dbReference type="ChEBI" id="CHEBI:37563"/>
        <dbReference type="ChEBI" id="CHEBI:58332"/>
        <dbReference type="ChEBI" id="CHEBI:58608"/>
        <dbReference type="EC" id="2.7.7.41"/>
    </reaction>
</comment>
<dbReference type="Pfam" id="PF01148">
    <property type="entry name" value="CTP_transf_1"/>
    <property type="match status" value="1"/>
</dbReference>
<keyword evidence="14 16" id="KW-0594">Phospholipid biosynthesis</keyword>
<evidence type="ECO:0000256" key="8">
    <source>
        <dbReference type="ARBA" id="ARBA00022679"/>
    </source>
</evidence>
<feature type="transmembrane region" description="Helical" evidence="16">
    <location>
        <begin position="291"/>
        <end position="309"/>
    </location>
</feature>
<protein>
    <recommendedName>
        <fullName evidence="6 16">Phosphatidate cytidylyltransferase</fullName>
        <ecNumber evidence="6 16">2.7.7.41</ecNumber>
    </recommendedName>
</protein>
<keyword evidence="15 16" id="KW-1208">Phospholipid metabolism</keyword>
<keyword evidence="11 16" id="KW-1133">Transmembrane helix</keyword>
<reference evidence="19" key="1">
    <citation type="submission" date="2021-01" db="EMBL/GenBank/DDBJ databases">
        <authorList>
            <person name="Corre E."/>
            <person name="Pelletier E."/>
            <person name="Niang G."/>
            <person name="Scheremetjew M."/>
            <person name="Finn R."/>
            <person name="Kale V."/>
            <person name="Holt S."/>
            <person name="Cochrane G."/>
            <person name="Meng A."/>
            <person name="Brown T."/>
            <person name="Cohen L."/>
        </authorList>
    </citation>
    <scope>NUCLEOTIDE SEQUENCE</scope>
    <source>
        <strain evidence="19">NIES-2562</strain>
    </source>
</reference>
<evidence type="ECO:0000256" key="17">
    <source>
        <dbReference type="RuleBase" id="RU003938"/>
    </source>
</evidence>
<evidence type="ECO:0000256" key="16">
    <source>
        <dbReference type="PIRNR" id="PIRNR018269"/>
    </source>
</evidence>
<dbReference type="AlphaFoldDB" id="A0A7S3D7V5"/>
<dbReference type="GO" id="GO:0005789">
    <property type="term" value="C:endoplasmic reticulum membrane"/>
    <property type="evidence" value="ECO:0007669"/>
    <property type="project" value="TreeGrafter"/>
</dbReference>
<dbReference type="GO" id="GO:0004605">
    <property type="term" value="F:phosphatidate cytidylyltransferase activity"/>
    <property type="evidence" value="ECO:0007669"/>
    <property type="project" value="UniProtKB-UniRule"/>
</dbReference>
<evidence type="ECO:0000256" key="2">
    <source>
        <dbReference type="ARBA" id="ARBA00004141"/>
    </source>
</evidence>
<dbReference type="InterPro" id="IPR000374">
    <property type="entry name" value="PC_trans"/>
</dbReference>
<evidence type="ECO:0000313" key="19">
    <source>
        <dbReference type="EMBL" id="CAE0249346.1"/>
    </source>
</evidence>
<gene>
    <name evidence="19" type="ORF">PBIL07802_LOCUS11545</name>
</gene>
<dbReference type="PIRSF" id="PIRSF018269">
    <property type="entry name" value="PC_trans_euk"/>
    <property type="match status" value="1"/>
</dbReference>
<evidence type="ECO:0000256" key="5">
    <source>
        <dbReference type="ARBA" id="ARBA00010185"/>
    </source>
</evidence>
<feature type="transmembrane region" description="Helical" evidence="16">
    <location>
        <begin position="187"/>
        <end position="209"/>
    </location>
</feature>
<evidence type="ECO:0000256" key="4">
    <source>
        <dbReference type="ARBA" id="ARBA00005189"/>
    </source>
</evidence>
<evidence type="ECO:0000256" key="3">
    <source>
        <dbReference type="ARBA" id="ARBA00005119"/>
    </source>
</evidence>
<evidence type="ECO:0000256" key="12">
    <source>
        <dbReference type="ARBA" id="ARBA00023098"/>
    </source>
</evidence>
<evidence type="ECO:0000256" key="13">
    <source>
        <dbReference type="ARBA" id="ARBA00023136"/>
    </source>
</evidence>
<evidence type="ECO:0000256" key="15">
    <source>
        <dbReference type="ARBA" id="ARBA00023264"/>
    </source>
</evidence>
<dbReference type="PANTHER" id="PTHR13773:SF8">
    <property type="entry name" value="PHOSPHATIDATE CYTIDYLYLTRANSFERASE, PHOTORECEPTOR-SPECIFIC"/>
    <property type="match status" value="1"/>
</dbReference>
<evidence type="ECO:0000256" key="6">
    <source>
        <dbReference type="ARBA" id="ARBA00012487"/>
    </source>
</evidence>
<evidence type="ECO:0000256" key="14">
    <source>
        <dbReference type="ARBA" id="ARBA00023209"/>
    </source>
</evidence>
<keyword evidence="13 16" id="KW-0472">Membrane</keyword>
<name>A0A7S3D7V5_9EUKA</name>
<dbReference type="EMBL" id="HBIB01017801">
    <property type="protein sequence ID" value="CAE0249346.1"/>
    <property type="molecule type" value="Transcribed_RNA"/>
</dbReference>
<feature type="transmembrane region" description="Helical" evidence="16">
    <location>
        <begin position="221"/>
        <end position="239"/>
    </location>
</feature>
<comment type="pathway">
    <text evidence="4">Lipid metabolism.</text>
</comment>
<feature type="transmembrane region" description="Helical" evidence="16">
    <location>
        <begin position="148"/>
        <end position="167"/>
    </location>
</feature>
<feature type="compositionally biased region" description="Basic and acidic residues" evidence="18">
    <location>
        <begin position="64"/>
        <end position="73"/>
    </location>
</feature>
<feature type="transmembrane region" description="Helical" evidence="16">
    <location>
        <begin position="372"/>
        <end position="394"/>
    </location>
</feature>
<evidence type="ECO:0000256" key="1">
    <source>
        <dbReference type="ARBA" id="ARBA00001698"/>
    </source>
</evidence>
<evidence type="ECO:0000256" key="7">
    <source>
        <dbReference type="ARBA" id="ARBA00022516"/>
    </source>
</evidence>
<dbReference type="EC" id="2.7.7.41" evidence="6 16"/>
<keyword evidence="9 16" id="KW-0812">Transmembrane</keyword>
<feature type="transmembrane region" description="Helical" evidence="16">
    <location>
        <begin position="100"/>
        <end position="127"/>
    </location>
</feature>
<evidence type="ECO:0000256" key="18">
    <source>
        <dbReference type="SAM" id="MobiDB-lite"/>
    </source>
</evidence>
<accession>A0A7S3D7V5</accession>
<comment type="subcellular location">
    <subcellularLocation>
        <location evidence="2">Membrane</location>
        <topology evidence="2">Multi-pass membrane protein</topology>
    </subcellularLocation>
</comment>
<feature type="region of interest" description="Disordered" evidence="18">
    <location>
        <begin position="1"/>
        <end position="80"/>
    </location>
</feature>
<dbReference type="PANTHER" id="PTHR13773">
    <property type="entry name" value="PHOSPHATIDATE CYTIDYLYLTRANSFERASE"/>
    <property type="match status" value="1"/>
</dbReference>
<evidence type="ECO:0000256" key="9">
    <source>
        <dbReference type="ARBA" id="ARBA00022692"/>
    </source>
</evidence>
<keyword evidence="7 16" id="KW-0444">Lipid biosynthesis</keyword>
<proteinExistence type="inferred from homology"/>
<evidence type="ECO:0000256" key="11">
    <source>
        <dbReference type="ARBA" id="ARBA00022989"/>
    </source>
</evidence>
<organism evidence="19">
    <name type="scientific">Palpitomonas bilix</name>
    <dbReference type="NCBI Taxonomy" id="652834"/>
    <lineage>
        <taxon>Eukaryota</taxon>
        <taxon>Eukaryota incertae sedis</taxon>
    </lineage>
</organism>
<dbReference type="GO" id="GO:0016024">
    <property type="term" value="P:CDP-diacylglycerol biosynthetic process"/>
    <property type="evidence" value="ECO:0007669"/>
    <property type="project" value="UniProtKB-UniRule"/>
</dbReference>
<sequence length="473" mass="54318">MGEKTPLSSEVESPTEDETGVDTEEDEQRDRLRPLPPIAEAGERSERGEKSDRGSLRMRRRRKSSDPSEKNKASTDNYAAKASLDTDAQTKWERFRVRTFWTLLMIGGFFLIIGAGHVYCWALVIFLKLMIFYEILRLKRRKEKEKAIPYFPLLNWYFFVVTIVFVHGKLLQDRLMKLEGNPLRFLYKYHTFTCFCLYLLGFLMFVLSLKKGRYKYQFSQFGWTHIVLVLVVVQSSLFIPNIYEGLIWFLLPCSLVIVNDIFAYIFGFFFGKKLVSVPLIKLSPKKTWEGFIGAFFSTIVWAFFFSLFLSNFEAMRCPQTSIVFAPFQPVNCSALEESKVLSSLYSIQYFQLPAIVSKLSGGMITQVPFYPIQVHGMILAAFASLIGPFGGFFASGFKRAFKVKDFGDSIPGHGGITDRMDCQIMMATFTYIYYINFVDVRAPGVAKLFDLAMRLGVGEQEELLRLLQAHVHI</sequence>
<feature type="compositionally biased region" description="Basic and acidic residues" evidence="18">
    <location>
        <begin position="41"/>
        <end position="55"/>
    </location>
</feature>
<feature type="transmembrane region" description="Helical" evidence="16">
    <location>
        <begin position="245"/>
        <end position="270"/>
    </location>
</feature>
<evidence type="ECO:0000256" key="10">
    <source>
        <dbReference type="ARBA" id="ARBA00022695"/>
    </source>
</evidence>
<dbReference type="InterPro" id="IPR016720">
    <property type="entry name" value="PC_Trfase_euk"/>
</dbReference>
<feature type="compositionally biased region" description="Acidic residues" evidence="18">
    <location>
        <begin position="13"/>
        <end position="27"/>
    </location>
</feature>